<dbReference type="Gene3D" id="2.120.10.80">
    <property type="entry name" value="Kelch-type beta propeller"/>
    <property type="match status" value="2"/>
</dbReference>
<reference evidence="2" key="1">
    <citation type="submission" date="2021-01" db="EMBL/GenBank/DDBJ databases">
        <authorList>
            <person name="Kaushik A."/>
        </authorList>
    </citation>
    <scope>NUCLEOTIDE SEQUENCE</scope>
    <source>
        <strain evidence="2">AG6-10EEA</strain>
    </source>
</reference>
<dbReference type="Pfam" id="PF24681">
    <property type="entry name" value="Kelch_KLHDC2_KLHL20_DRC7"/>
    <property type="match status" value="1"/>
</dbReference>
<organism evidence="2 3">
    <name type="scientific">Rhizoctonia solani</name>
    <dbReference type="NCBI Taxonomy" id="456999"/>
    <lineage>
        <taxon>Eukaryota</taxon>
        <taxon>Fungi</taxon>
        <taxon>Dikarya</taxon>
        <taxon>Basidiomycota</taxon>
        <taxon>Agaricomycotina</taxon>
        <taxon>Agaricomycetes</taxon>
        <taxon>Cantharellales</taxon>
        <taxon>Ceratobasidiaceae</taxon>
        <taxon>Rhizoctonia</taxon>
    </lineage>
</organism>
<dbReference type="InterPro" id="IPR001245">
    <property type="entry name" value="Ser-Thr/Tyr_kinase_cat_dom"/>
</dbReference>
<feature type="domain" description="Protein kinase" evidence="1">
    <location>
        <begin position="516"/>
        <end position="781"/>
    </location>
</feature>
<dbReference type="SUPFAM" id="SSF117281">
    <property type="entry name" value="Kelch motif"/>
    <property type="match status" value="1"/>
</dbReference>
<dbReference type="AlphaFoldDB" id="A0A8H3B0R4"/>
<dbReference type="InterPro" id="IPR051681">
    <property type="entry name" value="Ser/Thr_Kinases-Pseudokinases"/>
</dbReference>
<proteinExistence type="predicted"/>
<dbReference type="GO" id="GO:0004674">
    <property type="term" value="F:protein serine/threonine kinase activity"/>
    <property type="evidence" value="ECO:0007669"/>
    <property type="project" value="TreeGrafter"/>
</dbReference>
<dbReference type="InterPro" id="IPR008271">
    <property type="entry name" value="Ser/Thr_kinase_AS"/>
</dbReference>
<dbReference type="GO" id="GO:0005524">
    <property type="term" value="F:ATP binding"/>
    <property type="evidence" value="ECO:0007669"/>
    <property type="project" value="InterPro"/>
</dbReference>
<dbReference type="PROSITE" id="PS00108">
    <property type="entry name" value="PROTEIN_KINASE_ST"/>
    <property type="match status" value="1"/>
</dbReference>
<dbReference type="InterPro" id="IPR000719">
    <property type="entry name" value="Prot_kinase_dom"/>
</dbReference>
<dbReference type="PROSITE" id="PS50011">
    <property type="entry name" value="PROTEIN_KINASE_DOM"/>
    <property type="match status" value="1"/>
</dbReference>
<gene>
    <name evidence="2" type="ORF">RDB_LOCUS41375</name>
</gene>
<name>A0A8H3B0R4_9AGAM</name>
<evidence type="ECO:0000313" key="3">
    <source>
        <dbReference type="Proteomes" id="UP000663853"/>
    </source>
</evidence>
<accession>A0A8H3B0R4</accession>
<dbReference type="Proteomes" id="UP000663853">
    <property type="component" value="Unassembled WGS sequence"/>
</dbReference>
<comment type="caution">
    <text evidence="2">The sequence shown here is derived from an EMBL/GenBank/DDBJ whole genome shotgun (WGS) entry which is preliminary data.</text>
</comment>
<protein>
    <recommendedName>
        <fullName evidence="1">Protein kinase domain-containing protein</fullName>
    </recommendedName>
</protein>
<dbReference type="SUPFAM" id="SSF56112">
    <property type="entry name" value="Protein kinase-like (PK-like)"/>
    <property type="match status" value="1"/>
</dbReference>
<dbReference type="InterPro" id="IPR011009">
    <property type="entry name" value="Kinase-like_dom_sf"/>
</dbReference>
<evidence type="ECO:0000313" key="2">
    <source>
        <dbReference type="EMBL" id="CAE6444949.1"/>
    </source>
</evidence>
<dbReference type="Pfam" id="PF07714">
    <property type="entry name" value="PK_Tyr_Ser-Thr"/>
    <property type="match status" value="1"/>
</dbReference>
<dbReference type="InterPro" id="IPR015915">
    <property type="entry name" value="Kelch-typ_b-propeller"/>
</dbReference>
<dbReference type="EMBL" id="CAJMXA010000857">
    <property type="protein sequence ID" value="CAE6444949.1"/>
    <property type="molecule type" value="Genomic_DNA"/>
</dbReference>
<sequence>MDSTSSTLPASLSPWSTHTLQIATSEERYQAGDDKSVGERLKHIAGLLPRPVHSSSVVLSTSGDIYIFGGVGNQFRNDTWVIKLSGDSDLPFEAKGNPTRPKVSARLVKTNGNVPEPRYGYQSALARGLLIVWGGRSRDKGRGVSANDNSLYFLDISTHHWTKIDIQPAPSARVMHAACICGDQFIVFGGLSDTRYLNDLWSLDIKSLIQGTPKWERIKIAPGSRSPSQRLGQTMVAYGGKLHMFGGYNGAKTWNDTWCFDMNTRTWTELRCIGPIPLPRAEHAVALGRGKEQRWYRFPSMDSGPPRKHGHTLATAQEDVFLFGGLGIGMSRLEEETVYKLDMKLIGYPEQGEEITIRTIPHIEQPGSTRLIGAPKESNHLEDRLSRSSGRIVQDIFSESGTFQTPSIEAETDTGESELVAVGYVKANSRINYAKPNTPCRLTLSPKWCMHCLKAMEHLRMDKLVVFSEEHPFAEKGVVPPATCDTITGAMSATEILRYLVLHGCRNISNELDISHVTKFPVSSGGFGDVYCATLRNGDRVGLKCIRTVVCSTSDGKFLKHAAHELYVWSKCNHFNILELFGVMVFRDRIAMVSPWVENGHLRQFLSRDPQVDRCTLCAQIADGVGYLHEQGIVHGDLKPENVLISQDYTPKLTDFGNAALSEYTLRFTNSSTTQSVSVRWTAPEILKQETKTTQAGDIFAFGMIIFEAITGLLPYVGVSEPVAMFSIVAGKLPERPQAHIPSGVEQADRLWSVITSCWAYDPSGRPKAQDIRSMIDGITFGGLLSKWPCESP</sequence>
<dbReference type="PANTHER" id="PTHR44329">
    <property type="entry name" value="SERINE/THREONINE-PROTEIN KINASE TNNI3K-RELATED"/>
    <property type="match status" value="1"/>
</dbReference>
<evidence type="ECO:0000259" key="1">
    <source>
        <dbReference type="PROSITE" id="PS50011"/>
    </source>
</evidence>
<dbReference type="SMART" id="SM00220">
    <property type="entry name" value="S_TKc"/>
    <property type="match status" value="1"/>
</dbReference>
<dbReference type="Gene3D" id="1.10.510.10">
    <property type="entry name" value="Transferase(Phosphotransferase) domain 1"/>
    <property type="match status" value="1"/>
</dbReference>